<feature type="repeat" description="TPR" evidence="3">
    <location>
        <begin position="416"/>
        <end position="449"/>
    </location>
</feature>
<feature type="transmembrane region" description="Helical" evidence="5">
    <location>
        <begin position="292"/>
        <end position="310"/>
    </location>
</feature>
<dbReference type="PROSITE" id="PS50293">
    <property type="entry name" value="TPR_REGION"/>
    <property type="match status" value="1"/>
</dbReference>
<dbReference type="PANTHER" id="PTHR44227">
    <property type="match status" value="1"/>
</dbReference>
<evidence type="ECO:0000256" key="2">
    <source>
        <dbReference type="ARBA" id="ARBA00022803"/>
    </source>
</evidence>
<sequence length="563" mass="66235">MDITNKNNSFIDKIFLNKWTPVIIIIIIGFLIYGRTLFFNFTYLDDNVLILDNQYFLSKITNIFQSFLADVFHLFNSSAFYYRPMLTISFIFDYQIGGAYPFIYHFTNISLHILVSFLIFIFFKKLDYKKELAFLFSIIFLVHPVLTQAVAWIPGRNDSLLAVFILSSFIFFIKYLKEEKIKNLFLGLLFFSLAIFTKESALSILFLMIFYSCFIYKEKKLFIKNLYFFIGLFGIVTIWAIIRNIVLLGSIPITPTIIIRSIYSNFLAIPQFIGKIFFPFNLSVLPIIKDTTFIYGTIAIILLIILFILIKKKRWNFILFGFMWFFAFLLPAFIRPYGNIIADFLEHRLYVPIIGIFIFLLETDFVGKIDFKNKKTLILIGSLIFLFSIINIIHNGNFSDKLSFWENAAQTSPNHPLAHRNLGAMQYLNKDMENAEKESKIALELNPEEQMAHNNLGLIYASQNKLKEAEEEYKKELENNPYYDNAYFNLGLLYWNQEKYDDAVNSWKKTLELNPNYIDAFNALMIYNYEQKNYEEMTIYANKLYKRGIQIPPEIIQIIQNQN</sequence>
<dbReference type="InterPro" id="IPR019734">
    <property type="entry name" value="TPR_rpt"/>
</dbReference>
<evidence type="ECO:0000256" key="3">
    <source>
        <dbReference type="PROSITE-ProRule" id="PRU00339"/>
    </source>
</evidence>
<dbReference type="SMART" id="SM00028">
    <property type="entry name" value="TPR"/>
    <property type="match status" value="3"/>
</dbReference>
<evidence type="ECO:0000256" key="5">
    <source>
        <dbReference type="SAM" id="Phobius"/>
    </source>
</evidence>
<keyword evidence="5" id="KW-1133">Transmembrane helix</keyword>
<feature type="transmembrane region" description="Helical" evidence="5">
    <location>
        <begin position="20"/>
        <end position="43"/>
    </location>
</feature>
<reference evidence="7" key="1">
    <citation type="submission" date="2017-09" db="EMBL/GenBank/DDBJ databases">
        <title>Depth-based differentiation of microbial function through sediment-hosted aquifers and enrichment of novel symbionts in the deep terrestrial subsurface.</title>
        <authorList>
            <person name="Probst A.J."/>
            <person name="Ladd B."/>
            <person name="Jarett J.K."/>
            <person name="Geller-Mcgrath D.E."/>
            <person name="Sieber C.M.K."/>
            <person name="Emerson J.B."/>
            <person name="Anantharaman K."/>
            <person name="Thomas B.C."/>
            <person name="Malmstrom R."/>
            <person name="Stieglmeier M."/>
            <person name="Klingl A."/>
            <person name="Woyke T."/>
            <person name="Ryan C.M."/>
            <person name="Banfield J.F."/>
        </authorList>
    </citation>
    <scope>NUCLEOTIDE SEQUENCE [LARGE SCALE GENOMIC DNA]</scope>
</reference>
<name>A0A2J0N3R6_9BACT</name>
<organism evidence="6 7">
    <name type="scientific">Candidatus Nomurabacteria bacterium CG_4_9_14_0_2_um_filter_32_10</name>
    <dbReference type="NCBI Taxonomy" id="1974729"/>
    <lineage>
        <taxon>Bacteria</taxon>
        <taxon>Candidatus Nomuraibacteriota</taxon>
    </lineage>
</organism>
<keyword evidence="1" id="KW-0677">Repeat</keyword>
<evidence type="ECO:0000256" key="4">
    <source>
        <dbReference type="SAM" id="Coils"/>
    </source>
</evidence>
<dbReference type="Pfam" id="PF13432">
    <property type="entry name" value="TPR_16"/>
    <property type="match status" value="1"/>
</dbReference>
<evidence type="ECO:0000256" key="1">
    <source>
        <dbReference type="ARBA" id="ARBA00022737"/>
    </source>
</evidence>
<keyword evidence="5" id="KW-0472">Membrane</keyword>
<feature type="transmembrane region" description="Helical" evidence="5">
    <location>
        <begin position="349"/>
        <end position="367"/>
    </location>
</feature>
<proteinExistence type="predicted"/>
<feature type="transmembrane region" description="Helical" evidence="5">
    <location>
        <begin position="102"/>
        <end position="123"/>
    </location>
</feature>
<dbReference type="EMBL" id="PFRK01000017">
    <property type="protein sequence ID" value="PJC49520.1"/>
    <property type="molecule type" value="Genomic_DNA"/>
</dbReference>
<feature type="repeat" description="TPR" evidence="3">
    <location>
        <begin position="484"/>
        <end position="517"/>
    </location>
</feature>
<feature type="transmembrane region" description="Helical" evidence="5">
    <location>
        <begin position="317"/>
        <end position="337"/>
    </location>
</feature>
<dbReference type="AlphaFoldDB" id="A0A2J0N3R6"/>
<gene>
    <name evidence="6" type="ORF">CO033_01135</name>
</gene>
<feature type="repeat" description="TPR" evidence="3">
    <location>
        <begin position="450"/>
        <end position="483"/>
    </location>
</feature>
<dbReference type="PANTHER" id="PTHR44227:SF3">
    <property type="entry name" value="PROTEIN O-MANNOSYL-TRANSFERASE TMTC4"/>
    <property type="match status" value="1"/>
</dbReference>
<dbReference type="InterPro" id="IPR052346">
    <property type="entry name" value="O-mannosyl-transferase_TMTC"/>
</dbReference>
<dbReference type="Gene3D" id="1.25.40.10">
    <property type="entry name" value="Tetratricopeptide repeat domain"/>
    <property type="match status" value="1"/>
</dbReference>
<dbReference type="InterPro" id="IPR011990">
    <property type="entry name" value="TPR-like_helical_dom_sf"/>
</dbReference>
<feature type="transmembrane region" description="Helical" evidence="5">
    <location>
        <begin position="132"/>
        <end position="153"/>
    </location>
</feature>
<keyword evidence="2 3" id="KW-0802">TPR repeat</keyword>
<dbReference type="Proteomes" id="UP000231300">
    <property type="component" value="Unassembled WGS sequence"/>
</dbReference>
<keyword evidence="5" id="KW-0812">Transmembrane</keyword>
<accession>A0A2J0N3R6</accession>
<dbReference type="Pfam" id="PF00515">
    <property type="entry name" value="TPR_1"/>
    <property type="match status" value="1"/>
</dbReference>
<dbReference type="SUPFAM" id="SSF48452">
    <property type="entry name" value="TPR-like"/>
    <property type="match status" value="1"/>
</dbReference>
<feature type="transmembrane region" description="Helical" evidence="5">
    <location>
        <begin position="226"/>
        <end position="250"/>
    </location>
</feature>
<dbReference type="PROSITE" id="PS50005">
    <property type="entry name" value="TPR"/>
    <property type="match status" value="3"/>
</dbReference>
<evidence type="ECO:0000313" key="7">
    <source>
        <dbReference type="Proteomes" id="UP000231300"/>
    </source>
</evidence>
<protein>
    <submittedName>
        <fullName evidence="6">Uncharacterized protein</fullName>
    </submittedName>
</protein>
<feature type="transmembrane region" description="Helical" evidence="5">
    <location>
        <begin position="159"/>
        <end position="176"/>
    </location>
</feature>
<comment type="caution">
    <text evidence="6">The sequence shown here is derived from an EMBL/GenBank/DDBJ whole genome shotgun (WGS) entry which is preliminary data.</text>
</comment>
<keyword evidence="4" id="KW-0175">Coiled coil</keyword>
<evidence type="ECO:0000313" key="6">
    <source>
        <dbReference type="EMBL" id="PJC49520.1"/>
    </source>
</evidence>
<feature type="transmembrane region" description="Helical" evidence="5">
    <location>
        <begin position="262"/>
        <end position="280"/>
    </location>
</feature>
<feature type="transmembrane region" description="Helical" evidence="5">
    <location>
        <begin position="188"/>
        <end position="211"/>
    </location>
</feature>
<feature type="coiled-coil region" evidence="4">
    <location>
        <begin position="425"/>
        <end position="480"/>
    </location>
</feature>
<feature type="transmembrane region" description="Helical" evidence="5">
    <location>
        <begin position="376"/>
        <end position="394"/>
    </location>
</feature>